<dbReference type="InterPro" id="IPR003661">
    <property type="entry name" value="HisK_dim/P_dom"/>
</dbReference>
<dbReference type="SMART" id="SM00388">
    <property type="entry name" value="HisKA"/>
    <property type="match status" value="1"/>
</dbReference>
<reference evidence="6 7" key="1">
    <citation type="submission" date="2020-01" db="EMBL/GenBank/DDBJ databases">
        <title>Genome sequence of Desulfovibrio aerotolerans DSM 16695(T).</title>
        <authorList>
            <person name="Karnachuk O."/>
            <person name="Avakyan M."/>
            <person name="Mardanov A."/>
            <person name="Kadnikov V."/>
            <person name="Ravin N."/>
        </authorList>
    </citation>
    <scope>NUCLEOTIDE SEQUENCE [LARGE SCALE GENOMIC DNA]</scope>
    <source>
        <strain evidence="6 7">DSM 16695</strain>
    </source>
</reference>
<proteinExistence type="predicted"/>
<comment type="catalytic activity">
    <reaction evidence="1">
        <text>ATP + protein L-histidine = ADP + protein N-phospho-L-histidine.</text>
        <dbReference type="EC" id="2.7.13.3"/>
    </reaction>
</comment>
<name>A0A7C9MPC2_9BACT</name>
<evidence type="ECO:0000256" key="3">
    <source>
        <dbReference type="ARBA" id="ARBA00022553"/>
    </source>
</evidence>
<evidence type="ECO:0000256" key="1">
    <source>
        <dbReference type="ARBA" id="ARBA00000085"/>
    </source>
</evidence>
<keyword evidence="3" id="KW-0597">Phosphoprotein</keyword>
<feature type="transmembrane region" description="Helical" evidence="4">
    <location>
        <begin position="14"/>
        <end position="35"/>
    </location>
</feature>
<dbReference type="GO" id="GO:0000155">
    <property type="term" value="F:phosphorelay sensor kinase activity"/>
    <property type="evidence" value="ECO:0007669"/>
    <property type="project" value="InterPro"/>
</dbReference>
<keyword evidence="7" id="KW-1185">Reference proteome</keyword>
<dbReference type="Proteomes" id="UP000482487">
    <property type="component" value="Unassembled WGS sequence"/>
</dbReference>
<dbReference type="PROSITE" id="PS50109">
    <property type="entry name" value="HIS_KIN"/>
    <property type="match status" value="1"/>
</dbReference>
<dbReference type="InterPro" id="IPR003594">
    <property type="entry name" value="HATPase_dom"/>
</dbReference>
<keyword evidence="6" id="KW-0418">Kinase</keyword>
<gene>
    <name evidence="6" type="ORF">GTA51_10595</name>
</gene>
<dbReference type="Gene3D" id="3.30.565.10">
    <property type="entry name" value="Histidine kinase-like ATPase, C-terminal domain"/>
    <property type="match status" value="1"/>
</dbReference>
<dbReference type="PRINTS" id="PR00344">
    <property type="entry name" value="BCTRLSENSOR"/>
</dbReference>
<dbReference type="SUPFAM" id="SSF47384">
    <property type="entry name" value="Homodimeric domain of signal transducing histidine kinase"/>
    <property type="match status" value="1"/>
</dbReference>
<evidence type="ECO:0000256" key="2">
    <source>
        <dbReference type="ARBA" id="ARBA00012438"/>
    </source>
</evidence>
<evidence type="ECO:0000256" key="4">
    <source>
        <dbReference type="SAM" id="Phobius"/>
    </source>
</evidence>
<dbReference type="PANTHER" id="PTHR43065">
    <property type="entry name" value="SENSOR HISTIDINE KINASE"/>
    <property type="match status" value="1"/>
</dbReference>
<comment type="caution">
    <text evidence="6">The sequence shown here is derived from an EMBL/GenBank/DDBJ whole genome shotgun (WGS) entry which is preliminary data.</text>
</comment>
<dbReference type="Pfam" id="PF02518">
    <property type="entry name" value="HATPase_c"/>
    <property type="match status" value="1"/>
</dbReference>
<keyword evidence="4" id="KW-0812">Transmembrane</keyword>
<evidence type="ECO:0000313" key="6">
    <source>
        <dbReference type="EMBL" id="MYL83572.1"/>
    </source>
</evidence>
<accession>A0A7C9MPC2</accession>
<dbReference type="InterPro" id="IPR036097">
    <property type="entry name" value="HisK_dim/P_sf"/>
</dbReference>
<organism evidence="6 7">
    <name type="scientific">Solidesulfovibrio aerotolerans</name>
    <dbReference type="NCBI Taxonomy" id="295255"/>
    <lineage>
        <taxon>Bacteria</taxon>
        <taxon>Pseudomonadati</taxon>
        <taxon>Thermodesulfobacteriota</taxon>
        <taxon>Desulfovibrionia</taxon>
        <taxon>Desulfovibrionales</taxon>
        <taxon>Desulfovibrionaceae</taxon>
        <taxon>Solidesulfovibrio</taxon>
    </lineage>
</organism>
<dbReference type="SUPFAM" id="SSF55874">
    <property type="entry name" value="ATPase domain of HSP90 chaperone/DNA topoisomerase II/histidine kinase"/>
    <property type="match status" value="1"/>
</dbReference>
<feature type="transmembrane region" description="Helical" evidence="4">
    <location>
        <begin position="41"/>
        <end position="59"/>
    </location>
</feature>
<protein>
    <recommendedName>
        <fullName evidence="2">histidine kinase</fullName>
        <ecNumber evidence="2">2.7.13.3</ecNumber>
    </recommendedName>
</protein>
<sequence>MNPATILENHRPPLWPHTLLAPLLAGAAVLLALAAPPVVGFALALFAGAVCIGSALTLARRVRSGERQLRELDKRLLQSQKLAAIGELSSGIAHEINNPLAIITQEIDLARELFGPSGCPDPADLAEVRDSLDQIGKQVERCRLITHKLLNFARKMEPVLQEEALEHVIEDMAILAEREAKGRGVAIVRAYDQTLPTVRTDVPLLRQVILNLLTNALAATPQGGTITLATRRSDDQIIIEVRDTGCGIPPENMAKIFNPFFTTKEPGKGTGLGLSLSHGIVTRLGGTLTAQSTPGHGATFTVALPL</sequence>
<keyword evidence="4" id="KW-1133">Transmembrane helix</keyword>
<dbReference type="Pfam" id="PF00512">
    <property type="entry name" value="HisKA"/>
    <property type="match status" value="1"/>
</dbReference>
<dbReference type="InterPro" id="IPR036890">
    <property type="entry name" value="HATPase_C_sf"/>
</dbReference>
<dbReference type="EC" id="2.7.13.3" evidence="2"/>
<evidence type="ECO:0000259" key="5">
    <source>
        <dbReference type="PROSITE" id="PS50109"/>
    </source>
</evidence>
<dbReference type="OrthoDB" id="9777714at2"/>
<dbReference type="Gene3D" id="1.10.287.130">
    <property type="match status" value="1"/>
</dbReference>
<dbReference type="InterPro" id="IPR004358">
    <property type="entry name" value="Sig_transdc_His_kin-like_C"/>
</dbReference>
<dbReference type="EMBL" id="WVUD01000016">
    <property type="protein sequence ID" value="MYL83572.1"/>
    <property type="molecule type" value="Genomic_DNA"/>
</dbReference>
<keyword evidence="6" id="KW-0808">Transferase</keyword>
<evidence type="ECO:0000313" key="7">
    <source>
        <dbReference type="Proteomes" id="UP000482487"/>
    </source>
</evidence>
<keyword evidence="4" id="KW-0472">Membrane</keyword>
<dbReference type="PANTHER" id="PTHR43065:SF42">
    <property type="entry name" value="TWO-COMPONENT SENSOR PPRA"/>
    <property type="match status" value="1"/>
</dbReference>
<dbReference type="InterPro" id="IPR005467">
    <property type="entry name" value="His_kinase_dom"/>
</dbReference>
<dbReference type="AlphaFoldDB" id="A0A7C9MPC2"/>
<dbReference type="CDD" id="cd00082">
    <property type="entry name" value="HisKA"/>
    <property type="match status" value="1"/>
</dbReference>
<dbReference type="RefSeq" id="WP_160960936.1">
    <property type="nucleotide sequence ID" value="NZ_WVUD01000016.1"/>
</dbReference>
<feature type="domain" description="Histidine kinase" evidence="5">
    <location>
        <begin position="91"/>
        <end position="306"/>
    </location>
</feature>
<dbReference type="SMART" id="SM00387">
    <property type="entry name" value="HATPase_c"/>
    <property type="match status" value="1"/>
</dbReference>